<gene>
    <name evidence="2" type="ORF">F8566_32995</name>
</gene>
<reference evidence="2 3" key="1">
    <citation type="submission" date="2019-09" db="EMBL/GenBank/DDBJ databases">
        <title>Actinomadura physcomitrii sp. nov., a novel actinomycete isolated from moss [Physcomitrium sphaericum (Ludw) Fuernr].</title>
        <authorList>
            <person name="Zhuang X."/>
            <person name="Liu C."/>
        </authorList>
    </citation>
    <scope>NUCLEOTIDE SEQUENCE [LARGE SCALE GENOMIC DNA]</scope>
    <source>
        <strain evidence="2 3">HMC1</strain>
    </source>
</reference>
<dbReference type="EMBL" id="WBMT01000017">
    <property type="protein sequence ID" value="KAB2344129.1"/>
    <property type="molecule type" value="Genomic_DNA"/>
</dbReference>
<proteinExistence type="predicted"/>
<dbReference type="AlphaFoldDB" id="A0A6H9YSU3"/>
<name>A0A6H9YSU3_9ACTN</name>
<evidence type="ECO:0000256" key="1">
    <source>
        <dbReference type="SAM" id="MobiDB-lite"/>
    </source>
</evidence>
<dbReference type="OrthoDB" id="72635at2"/>
<feature type="region of interest" description="Disordered" evidence="1">
    <location>
        <begin position="70"/>
        <end position="119"/>
    </location>
</feature>
<evidence type="ECO:0000313" key="3">
    <source>
        <dbReference type="Proteomes" id="UP000468735"/>
    </source>
</evidence>
<sequence length="119" mass="13357">MARGVPGGYQIRDAKARRWWGDLYELFPDDPLTELTATRAMRSGPAAVRAVDNRTITRWLRLATESPSRFRSAHVRARSDGPARRPAVVAQAPDHRCRGRGRRVGARSGRRRGAQRAAR</sequence>
<evidence type="ECO:0000313" key="2">
    <source>
        <dbReference type="EMBL" id="KAB2344129.1"/>
    </source>
</evidence>
<organism evidence="2 3">
    <name type="scientific">Actinomadura rudentiformis</name>
    <dbReference type="NCBI Taxonomy" id="359158"/>
    <lineage>
        <taxon>Bacteria</taxon>
        <taxon>Bacillati</taxon>
        <taxon>Actinomycetota</taxon>
        <taxon>Actinomycetes</taxon>
        <taxon>Streptosporangiales</taxon>
        <taxon>Thermomonosporaceae</taxon>
        <taxon>Actinomadura</taxon>
    </lineage>
</organism>
<comment type="caution">
    <text evidence="2">The sequence shown here is derived from an EMBL/GenBank/DDBJ whole genome shotgun (WGS) entry which is preliminary data.</text>
</comment>
<accession>A0A6H9YSU3</accession>
<keyword evidence="3" id="KW-1185">Reference proteome</keyword>
<feature type="compositionally biased region" description="Basic residues" evidence="1">
    <location>
        <begin position="97"/>
        <end position="119"/>
    </location>
</feature>
<dbReference type="Proteomes" id="UP000468735">
    <property type="component" value="Unassembled WGS sequence"/>
</dbReference>
<protein>
    <submittedName>
        <fullName evidence="2">Uncharacterized protein</fullName>
    </submittedName>
</protein>